<evidence type="ECO:0000259" key="5">
    <source>
        <dbReference type="Pfam" id="PF00127"/>
    </source>
</evidence>
<feature type="domain" description="Blue (type 1) copper" evidence="5">
    <location>
        <begin position="53"/>
        <end position="138"/>
    </location>
</feature>
<keyword evidence="3" id="KW-0249">Electron transport</keyword>
<dbReference type="PROSITE" id="PS00196">
    <property type="entry name" value="COPPER_BLUE"/>
    <property type="match status" value="1"/>
</dbReference>
<gene>
    <name evidence="6" type="ORF">ENM11_02805</name>
</gene>
<dbReference type="InterPro" id="IPR028871">
    <property type="entry name" value="BlueCu_1_BS"/>
</dbReference>
<dbReference type="GO" id="GO:0005507">
    <property type="term" value="F:copper ion binding"/>
    <property type="evidence" value="ECO:0007669"/>
    <property type="project" value="InterPro"/>
</dbReference>
<dbReference type="Gene3D" id="2.60.40.420">
    <property type="entry name" value="Cupredoxins - blue copper proteins"/>
    <property type="match status" value="1"/>
</dbReference>
<organism evidence="6">
    <name type="scientific">Caldiarchaeum subterraneum</name>
    <dbReference type="NCBI Taxonomy" id="311458"/>
    <lineage>
        <taxon>Archaea</taxon>
        <taxon>Nitrososphaerota</taxon>
        <taxon>Candidatus Caldarchaeales</taxon>
        <taxon>Candidatus Caldarchaeaceae</taxon>
        <taxon>Candidatus Caldarchaeum</taxon>
    </lineage>
</organism>
<dbReference type="PANTHER" id="PTHR36507:SF1">
    <property type="entry name" value="BLL1555 PROTEIN"/>
    <property type="match status" value="1"/>
</dbReference>
<keyword evidence="1" id="KW-0813">Transport</keyword>
<dbReference type="AlphaFoldDB" id="A0A7C5QDV7"/>
<evidence type="ECO:0000313" key="6">
    <source>
        <dbReference type="EMBL" id="HHK68072.1"/>
    </source>
</evidence>
<proteinExistence type="predicted"/>
<reference evidence="6" key="1">
    <citation type="journal article" date="2020" name="mSystems">
        <title>Genome- and Community-Level Interaction Insights into Carbon Utilization and Element Cycling Functions of Hydrothermarchaeota in Hydrothermal Sediment.</title>
        <authorList>
            <person name="Zhou Z."/>
            <person name="Liu Y."/>
            <person name="Xu W."/>
            <person name="Pan J."/>
            <person name="Luo Z.H."/>
            <person name="Li M."/>
        </authorList>
    </citation>
    <scope>NUCLEOTIDE SEQUENCE [LARGE SCALE GENOMIC DNA]</scope>
    <source>
        <strain evidence="6">SpSt-1056</strain>
    </source>
</reference>
<sequence>MRKYLTAAAMLAVSALVVYFFFSGLVYGNKPSQLPTTTTVTVVIRHGAYKGDPSLAYEPAHIKVVLKVNNTVVWVNEDIVLHDVTHEPCAYNEPGCIEKFRSKLLDKNESFTFTFDKVGTYRYRCSPHPWMRGTVVVEAGGKQ</sequence>
<keyword evidence="2" id="KW-0479">Metal-binding</keyword>
<evidence type="ECO:0000256" key="3">
    <source>
        <dbReference type="ARBA" id="ARBA00022982"/>
    </source>
</evidence>
<evidence type="ECO:0000256" key="2">
    <source>
        <dbReference type="ARBA" id="ARBA00022723"/>
    </source>
</evidence>
<dbReference type="SUPFAM" id="SSF49503">
    <property type="entry name" value="Cupredoxins"/>
    <property type="match status" value="1"/>
</dbReference>
<dbReference type="InterPro" id="IPR000923">
    <property type="entry name" value="BlueCu_1"/>
</dbReference>
<comment type="caution">
    <text evidence="6">The sequence shown here is derived from an EMBL/GenBank/DDBJ whole genome shotgun (WGS) entry which is preliminary data.</text>
</comment>
<name>A0A7C5QDV7_CALS0</name>
<dbReference type="Pfam" id="PF00127">
    <property type="entry name" value="Copper-bind"/>
    <property type="match status" value="1"/>
</dbReference>
<dbReference type="GO" id="GO:0009055">
    <property type="term" value="F:electron transfer activity"/>
    <property type="evidence" value="ECO:0007669"/>
    <property type="project" value="InterPro"/>
</dbReference>
<dbReference type="EMBL" id="DRWN01000023">
    <property type="protein sequence ID" value="HHK68072.1"/>
    <property type="molecule type" value="Genomic_DNA"/>
</dbReference>
<dbReference type="InterPro" id="IPR008972">
    <property type="entry name" value="Cupredoxin"/>
</dbReference>
<keyword evidence="4" id="KW-0186">Copper</keyword>
<accession>A0A7C5QDV7</accession>
<dbReference type="PANTHER" id="PTHR36507">
    <property type="entry name" value="BLL1555 PROTEIN"/>
    <property type="match status" value="1"/>
</dbReference>
<evidence type="ECO:0000256" key="1">
    <source>
        <dbReference type="ARBA" id="ARBA00022448"/>
    </source>
</evidence>
<evidence type="ECO:0000256" key="4">
    <source>
        <dbReference type="ARBA" id="ARBA00023008"/>
    </source>
</evidence>
<dbReference type="InterPro" id="IPR052721">
    <property type="entry name" value="ET_Amicyanin"/>
</dbReference>
<protein>
    <recommendedName>
        <fullName evidence="5">Blue (type 1) copper domain-containing protein</fullName>
    </recommendedName>
</protein>